<organism evidence="8 9">
    <name type="scientific">Rhodococcus aetherivorans</name>
    <dbReference type="NCBI Taxonomy" id="191292"/>
    <lineage>
        <taxon>Bacteria</taxon>
        <taxon>Bacillati</taxon>
        <taxon>Actinomycetota</taxon>
        <taxon>Actinomycetes</taxon>
        <taxon>Mycobacteriales</taxon>
        <taxon>Nocardiaceae</taxon>
        <taxon>Rhodococcus</taxon>
    </lineage>
</organism>
<accession>A0AA46NZN2</accession>
<keyword evidence="5 7" id="KW-1133">Transmembrane helix</keyword>
<feature type="transmembrane region" description="Helical" evidence="7">
    <location>
        <begin position="440"/>
        <end position="461"/>
    </location>
</feature>
<keyword evidence="3" id="KW-1003">Cell membrane</keyword>
<dbReference type="GeneID" id="83623043"/>
<feature type="transmembrane region" description="Helical" evidence="7">
    <location>
        <begin position="39"/>
        <end position="57"/>
    </location>
</feature>
<keyword evidence="4 7" id="KW-0812">Transmembrane</keyword>
<dbReference type="AlphaFoldDB" id="A0AA46NZN2"/>
<feature type="transmembrane region" description="Helical" evidence="7">
    <location>
        <begin position="246"/>
        <end position="270"/>
    </location>
</feature>
<dbReference type="EMBL" id="CP106982">
    <property type="protein sequence ID" value="UYF93013.1"/>
    <property type="molecule type" value="Genomic_DNA"/>
</dbReference>
<proteinExistence type="inferred from homology"/>
<feature type="transmembrane region" description="Helical" evidence="7">
    <location>
        <begin position="291"/>
        <end position="313"/>
    </location>
</feature>
<protein>
    <submittedName>
        <fullName evidence="8">Lipopolysaccharide biosynthesis protein</fullName>
    </submittedName>
</protein>
<evidence type="ECO:0000256" key="3">
    <source>
        <dbReference type="ARBA" id="ARBA00022475"/>
    </source>
</evidence>
<feature type="transmembrane region" description="Helical" evidence="7">
    <location>
        <begin position="145"/>
        <end position="165"/>
    </location>
</feature>
<comment type="similarity">
    <text evidence="2">Belongs to the polysaccharide synthase family.</text>
</comment>
<evidence type="ECO:0000313" key="8">
    <source>
        <dbReference type="EMBL" id="UYF93013.1"/>
    </source>
</evidence>
<evidence type="ECO:0000256" key="6">
    <source>
        <dbReference type="ARBA" id="ARBA00023136"/>
    </source>
</evidence>
<dbReference type="Pfam" id="PF13440">
    <property type="entry name" value="Polysacc_synt_3"/>
    <property type="match status" value="1"/>
</dbReference>
<evidence type="ECO:0000256" key="4">
    <source>
        <dbReference type="ARBA" id="ARBA00022692"/>
    </source>
</evidence>
<evidence type="ECO:0000313" key="9">
    <source>
        <dbReference type="Proteomes" id="UP001163947"/>
    </source>
</evidence>
<feature type="transmembrane region" description="Helical" evidence="7">
    <location>
        <begin position="411"/>
        <end position="434"/>
    </location>
</feature>
<feature type="transmembrane region" description="Helical" evidence="7">
    <location>
        <begin position="78"/>
        <end position="104"/>
    </location>
</feature>
<feature type="transmembrane region" description="Helical" evidence="7">
    <location>
        <begin position="110"/>
        <end position="133"/>
    </location>
</feature>
<dbReference type="InterPro" id="IPR050833">
    <property type="entry name" value="Poly_Biosynth_Transport"/>
</dbReference>
<evidence type="ECO:0000256" key="2">
    <source>
        <dbReference type="ARBA" id="ARBA00007430"/>
    </source>
</evidence>
<reference evidence="8" key="1">
    <citation type="submission" date="2022-09" db="EMBL/GenBank/DDBJ databases">
        <title>The genome sequence of Rhodococcus aetherivorans N1.</title>
        <authorList>
            <person name="Jiang W."/>
        </authorList>
    </citation>
    <scope>NUCLEOTIDE SEQUENCE</scope>
    <source>
        <strain evidence="8">N1</strain>
    </source>
</reference>
<dbReference type="GO" id="GO:0005886">
    <property type="term" value="C:plasma membrane"/>
    <property type="evidence" value="ECO:0007669"/>
    <property type="project" value="UniProtKB-SubCell"/>
</dbReference>
<dbReference type="RefSeq" id="WP_083662413.1">
    <property type="nucleotide sequence ID" value="NZ_CP069306.1"/>
</dbReference>
<comment type="subcellular location">
    <subcellularLocation>
        <location evidence="1">Cell membrane</location>
        <topology evidence="1">Multi-pass membrane protein</topology>
    </subcellularLocation>
</comment>
<evidence type="ECO:0000256" key="7">
    <source>
        <dbReference type="SAM" id="Phobius"/>
    </source>
</evidence>
<feature type="transmembrane region" description="Helical" evidence="7">
    <location>
        <begin position="319"/>
        <end position="337"/>
    </location>
</feature>
<evidence type="ECO:0000256" key="5">
    <source>
        <dbReference type="ARBA" id="ARBA00022989"/>
    </source>
</evidence>
<dbReference type="Proteomes" id="UP001163947">
    <property type="component" value="Chromosome"/>
</dbReference>
<name>A0AA46NZN2_9NOCA</name>
<keyword evidence="6 7" id="KW-0472">Membrane</keyword>
<dbReference type="PANTHER" id="PTHR30250:SF10">
    <property type="entry name" value="LIPOPOLYSACCHARIDE BIOSYNTHESIS PROTEIN WZXC"/>
    <property type="match status" value="1"/>
</dbReference>
<dbReference type="CDD" id="cd13127">
    <property type="entry name" value="MATE_tuaB_like"/>
    <property type="match status" value="1"/>
</dbReference>
<dbReference type="PANTHER" id="PTHR30250">
    <property type="entry name" value="PST FAMILY PREDICTED COLANIC ACID TRANSPORTER"/>
    <property type="match status" value="1"/>
</dbReference>
<sequence length="495" mass="51841">MADSSLSTGIRWSGISVIGREVSRAGFTIVLARLIGPEAFGIVAQALVYIGIVALLLDQGFSSALIQRERIEPDMPGAVVTVNLAVGGALTALTCAVASTWASFMHSPELTLVLVALSPSLLIRAASITPRALLQRDMRFREIGLADITAAMVGGLAGLGVALAGGSYWGLVAQIVTTDSVLLLMLLAAGAGRSPNLRLRHLRDIAAFSWRAFTAGLLINSVSRNIDNLLVGRFQGPQALAFYGLAYRLLLLPVQLACTTVGAVLFPAFARLAHDLDALRRELARATRANAVLALPVMATAAVAAPQFMALLFGSQWEPAIPIIQVLAMAGAIQAIYQPSTAPLMLGLGHAGLNLRYAWLTTVVSTTGIVAGLPFGPFGVAVGYSLATGLLVPVEWLIRRRLLGVTLRSQVALLLPGLHVAIWAAATYLLVAVLVPDRTVVVLVLGMPGAAVAGATVLRLAHPTLFAELRHMADRVLGRGGGPPVSSEGRTDVAR</sequence>
<evidence type="ECO:0000256" key="1">
    <source>
        <dbReference type="ARBA" id="ARBA00004651"/>
    </source>
</evidence>
<gene>
    <name evidence="8" type="ORF">OCS65_21465</name>
</gene>